<keyword evidence="1" id="KW-1133">Transmembrane helix</keyword>
<reference evidence="2 3" key="1">
    <citation type="submission" date="2020-09" db="EMBL/GenBank/DDBJ databases">
        <title>Paenibacillus sp. CAU 1523 isolated from sand of Haeundae Beach.</title>
        <authorList>
            <person name="Kim W."/>
        </authorList>
    </citation>
    <scope>NUCLEOTIDE SEQUENCE [LARGE SCALE GENOMIC DNA]</scope>
    <source>
        <strain evidence="2 3">CAU 1523</strain>
    </source>
</reference>
<accession>A0ABR9AVU2</accession>
<feature type="transmembrane region" description="Helical" evidence="1">
    <location>
        <begin position="59"/>
        <end position="79"/>
    </location>
</feature>
<feature type="transmembrane region" description="Helical" evidence="1">
    <location>
        <begin position="85"/>
        <end position="111"/>
    </location>
</feature>
<protein>
    <recommendedName>
        <fullName evidence="4">DUF5658 domain-containing protein</fullName>
    </recommendedName>
</protein>
<evidence type="ECO:0000313" key="2">
    <source>
        <dbReference type="EMBL" id="MBD8497828.1"/>
    </source>
</evidence>
<name>A0ABR9AVU2_9BACL</name>
<evidence type="ECO:0000256" key="1">
    <source>
        <dbReference type="SAM" id="Phobius"/>
    </source>
</evidence>
<proteinExistence type="predicted"/>
<keyword evidence="1" id="KW-0472">Membrane</keyword>
<dbReference type="Proteomes" id="UP000634529">
    <property type="component" value="Unassembled WGS sequence"/>
</dbReference>
<gene>
    <name evidence="2" type="ORF">IFO66_05845</name>
</gene>
<dbReference type="RefSeq" id="WP_192024203.1">
    <property type="nucleotide sequence ID" value="NZ_JACYTN010000002.1"/>
</dbReference>
<keyword evidence="1" id="KW-0812">Transmembrane</keyword>
<evidence type="ECO:0000313" key="3">
    <source>
        <dbReference type="Proteomes" id="UP000634529"/>
    </source>
</evidence>
<evidence type="ECO:0008006" key="4">
    <source>
        <dbReference type="Google" id="ProtNLM"/>
    </source>
</evidence>
<organism evidence="2 3">
    <name type="scientific">Paenibacillus arenosi</name>
    <dbReference type="NCBI Taxonomy" id="2774142"/>
    <lineage>
        <taxon>Bacteria</taxon>
        <taxon>Bacillati</taxon>
        <taxon>Bacillota</taxon>
        <taxon>Bacilli</taxon>
        <taxon>Bacillales</taxon>
        <taxon>Paenibacillaceae</taxon>
        <taxon>Paenibacillus</taxon>
    </lineage>
</organism>
<keyword evidence="3" id="KW-1185">Reference proteome</keyword>
<feature type="transmembrane region" description="Helical" evidence="1">
    <location>
        <begin position="132"/>
        <end position="152"/>
    </location>
</feature>
<dbReference type="EMBL" id="JACYTN010000002">
    <property type="protein sequence ID" value="MBD8497828.1"/>
    <property type="molecule type" value="Genomic_DNA"/>
</dbReference>
<comment type="caution">
    <text evidence="2">The sequence shown here is derived from an EMBL/GenBank/DDBJ whole genome shotgun (WGS) entry which is preliminary data.</text>
</comment>
<feature type="transmembrane region" description="Helical" evidence="1">
    <location>
        <begin position="164"/>
        <end position="186"/>
    </location>
</feature>
<sequence length="190" mass="21265">MNQEQQAFKRILWGLVFLIDIRLWGVVDVLPDVFGMLLVLKSLTELQQTAPSFYRAKRFMPVVIVLTGYEFIGPFVAGLMGEQLWLWSAIVQSIAILATNIYLIWLLTSGVREWANGKSLLKLADTAKRRGMFYGAINLFGTIIMLAFSIVSPPIFKALGQPMSFLYVVTTVMIIALFKQAAAIAAENNK</sequence>